<organism evidence="1 2">
    <name type="scientific">Bauhinia variegata</name>
    <name type="common">Purple orchid tree</name>
    <name type="synonym">Phanera variegata</name>
    <dbReference type="NCBI Taxonomy" id="167791"/>
    <lineage>
        <taxon>Eukaryota</taxon>
        <taxon>Viridiplantae</taxon>
        <taxon>Streptophyta</taxon>
        <taxon>Embryophyta</taxon>
        <taxon>Tracheophyta</taxon>
        <taxon>Spermatophyta</taxon>
        <taxon>Magnoliopsida</taxon>
        <taxon>eudicotyledons</taxon>
        <taxon>Gunneridae</taxon>
        <taxon>Pentapetalae</taxon>
        <taxon>rosids</taxon>
        <taxon>fabids</taxon>
        <taxon>Fabales</taxon>
        <taxon>Fabaceae</taxon>
        <taxon>Cercidoideae</taxon>
        <taxon>Cercideae</taxon>
        <taxon>Bauhiniinae</taxon>
        <taxon>Bauhinia</taxon>
    </lineage>
</organism>
<reference evidence="1 2" key="1">
    <citation type="journal article" date="2022" name="DNA Res.">
        <title>Chromosomal-level genome assembly of the orchid tree Bauhinia variegata (Leguminosae; Cercidoideae) supports the allotetraploid origin hypothesis of Bauhinia.</title>
        <authorList>
            <person name="Zhong Y."/>
            <person name="Chen Y."/>
            <person name="Zheng D."/>
            <person name="Pang J."/>
            <person name="Liu Y."/>
            <person name="Luo S."/>
            <person name="Meng S."/>
            <person name="Qian L."/>
            <person name="Wei D."/>
            <person name="Dai S."/>
            <person name="Zhou R."/>
        </authorList>
    </citation>
    <scope>NUCLEOTIDE SEQUENCE [LARGE SCALE GENOMIC DNA]</scope>
    <source>
        <strain evidence="1">BV-YZ2020</strain>
    </source>
</reference>
<proteinExistence type="predicted"/>
<sequence>MLTFFIARLAPSSTPCWKTTLHRNTFLNFNFFSSSRLSDPNCLKLQQQTEEQEKNDPFTLWYLRNSCGLSPEVAIEASKKVRLKDPINPDSVLNLLRNYGFSETHISKLVGRRPRVLLANPETTLLPKLTFFRSIGLSSTDIPELISDVPRLVESSLEKAIIPRYEVLKSVFVDDDEKVHRIIKGSKSFAYTLYDRNFLPNIEFLRQAGVPQSSVSFLITNYSQVAFTKHKKFVECVELAKEMELDPSRVSFVQMIQDLARMRKSNWESKLRVYERCGWSRDVTILAFKRCRNCLLYSEEKITKTMKFLVDEMGWSSEDIAISPMILSYSLKKRIIPRCSVVKILRMKGLIRKELTLVSVLSINEKKFLKRYVIRFQEDVPQLLEIYKGQIDPLCGMRS</sequence>
<dbReference type="Proteomes" id="UP000828941">
    <property type="component" value="Chromosome 12"/>
</dbReference>
<name>A0ACB9LEE4_BAUVA</name>
<evidence type="ECO:0000313" key="2">
    <source>
        <dbReference type="Proteomes" id="UP000828941"/>
    </source>
</evidence>
<gene>
    <name evidence="1" type="ORF">L6164_031238</name>
</gene>
<protein>
    <submittedName>
        <fullName evidence="1">Uncharacterized protein</fullName>
    </submittedName>
</protein>
<comment type="caution">
    <text evidence="1">The sequence shown here is derived from an EMBL/GenBank/DDBJ whole genome shotgun (WGS) entry which is preliminary data.</text>
</comment>
<accession>A0ACB9LEE4</accession>
<dbReference type="EMBL" id="CM039437">
    <property type="protein sequence ID" value="KAI4308134.1"/>
    <property type="molecule type" value="Genomic_DNA"/>
</dbReference>
<evidence type="ECO:0000313" key="1">
    <source>
        <dbReference type="EMBL" id="KAI4308134.1"/>
    </source>
</evidence>
<keyword evidence="2" id="KW-1185">Reference proteome</keyword>